<dbReference type="InterPro" id="IPR029068">
    <property type="entry name" value="Glyas_Bleomycin-R_OHBP_Dase"/>
</dbReference>
<dbReference type="CDD" id="cd06588">
    <property type="entry name" value="PhnB_like"/>
    <property type="match status" value="1"/>
</dbReference>
<dbReference type="EMBL" id="BAABIM010000003">
    <property type="protein sequence ID" value="GAA4689047.1"/>
    <property type="molecule type" value="Genomic_DNA"/>
</dbReference>
<protein>
    <submittedName>
        <fullName evidence="2">VOC family protein</fullName>
    </submittedName>
</protein>
<reference evidence="3" key="1">
    <citation type="journal article" date="2019" name="Int. J. Syst. Evol. Microbiol.">
        <title>The Global Catalogue of Microorganisms (GCM) 10K type strain sequencing project: providing services to taxonomists for standard genome sequencing and annotation.</title>
        <authorList>
            <consortium name="The Broad Institute Genomics Platform"/>
            <consortium name="The Broad Institute Genome Sequencing Center for Infectious Disease"/>
            <person name="Wu L."/>
            <person name="Ma J."/>
        </authorList>
    </citation>
    <scope>NUCLEOTIDE SEQUENCE [LARGE SCALE GENOMIC DNA]</scope>
    <source>
        <strain evidence="3">JCM 18127</strain>
    </source>
</reference>
<dbReference type="PANTHER" id="PTHR33990">
    <property type="entry name" value="PROTEIN YJDN-RELATED"/>
    <property type="match status" value="1"/>
</dbReference>
<dbReference type="Gene3D" id="3.10.180.10">
    <property type="entry name" value="2,3-Dihydroxybiphenyl 1,2-Dioxygenase, domain 1"/>
    <property type="match status" value="1"/>
</dbReference>
<feature type="domain" description="Glyoxalase/fosfomycin resistance/dioxygenase" evidence="1">
    <location>
        <begin position="5"/>
        <end position="130"/>
    </location>
</feature>
<keyword evidence="3" id="KW-1185">Reference proteome</keyword>
<evidence type="ECO:0000259" key="1">
    <source>
        <dbReference type="Pfam" id="PF00903"/>
    </source>
</evidence>
<dbReference type="RefSeq" id="WP_345267017.1">
    <property type="nucleotide sequence ID" value="NZ_BAABIM010000003.1"/>
</dbReference>
<gene>
    <name evidence="2" type="ORF">GCM10023226_28590</name>
</gene>
<dbReference type="Proteomes" id="UP001500621">
    <property type="component" value="Unassembled WGS sequence"/>
</dbReference>
<evidence type="ECO:0000313" key="3">
    <source>
        <dbReference type="Proteomes" id="UP001500621"/>
    </source>
</evidence>
<proteinExistence type="predicted"/>
<dbReference type="InterPro" id="IPR028973">
    <property type="entry name" value="PhnB-like"/>
</dbReference>
<dbReference type="InterPro" id="IPR004360">
    <property type="entry name" value="Glyas_Fos-R_dOase_dom"/>
</dbReference>
<name>A0ABP8WJR3_9ACTN</name>
<comment type="caution">
    <text evidence="2">The sequence shown here is derived from an EMBL/GenBank/DDBJ whole genome shotgun (WGS) entry which is preliminary data.</text>
</comment>
<dbReference type="Pfam" id="PF00903">
    <property type="entry name" value="Glyoxalase"/>
    <property type="match status" value="1"/>
</dbReference>
<dbReference type="SUPFAM" id="SSF54593">
    <property type="entry name" value="Glyoxalase/Bleomycin resistance protein/Dihydroxybiphenyl dioxygenase"/>
    <property type="match status" value="1"/>
</dbReference>
<dbReference type="PANTHER" id="PTHR33990:SF1">
    <property type="entry name" value="PROTEIN YJDN"/>
    <property type="match status" value="1"/>
</dbReference>
<accession>A0ABP8WJR3</accession>
<evidence type="ECO:0000313" key="2">
    <source>
        <dbReference type="EMBL" id="GAA4689047.1"/>
    </source>
</evidence>
<sequence>MPARVNPYLQFRGHAEEAMTFYQSVFGGDLNLMRFADMGGMGVPEAEQQQLMHSDLVVSDSIALMGADVPSTHPELDQYNVHLSLSGDDEAQLRGWFERLAEGGSIDVPLEKAPWGDHFGQVKDRYGVNWLVNIAGGGS</sequence>
<organism evidence="2 3">
    <name type="scientific">Nocardioides nanhaiensis</name>
    <dbReference type="NCBI Taxonomy" id="1476871"/>
    <lineage>
        <taxon>Bacteria</taxon>
        <taxon>Bacillati</taxon>
        <taxon>Actinomycetota</taxon>
        <taxon>Actinomycetes</taxon>
        <taxon>Propionibacteriales</taxon>
        <taxon>Nocardioidaceae</taxon>
        <taxon>Nocardioides</taxon>
    </lineage>
</organism>